<feature type="compositionally biased region" description="Low complexity" evidence="8">
    <location>
        <begin position="303"/>
        <end position="316"/>
    </location>
</feature>
<evidence type="ECO:0000256" key="5">
    <source>
        <dbReference type="ARBA" id="ARBA00023054"/>
    </source>
</evidence>
<evidence type="ECO:0000256" key="2">
    <source>
        <dbReference type="ARBA" id="ARBA00004496"/>
    </source>
</evidence>
<dbReference type="InterPro" id="IPR004148">
    <property type="entry name" value="BAR_dom"/>
</dbReference>
<evidence type="ECO:0000256" key="3">
    <source>
        <dbReference type="ARBA" id="ARBA00022443"/>
    </source>
</evidence>
<evidence type="ECO:0000256" key="4">
    <source>
        <dbReference type="ARBA" id="ARBA00022490"/>
    </source>
</evidence>
<organism evidence="11 12">
    <name type="scientific">Tigriopus californicus</name>
    <name type="common">Marine copepod</name>
    <dbReference type="NCBI Taxonomy" id="6832"/>
    <lineage>
        <taxon>Eukaryota</taxon>
        <taxon>Metazoa</taxon>
        <taxon>Ecdysozoa</taxon>
        <taxon>Arthropoda</taxon>
        <taxon>Crustacea</taxon>
        <taxon>Multicrustacea</taxon>
        <taxon>Hexanauplia</taxon>
        <taxon>Copepoda</taxon>
        <taxon>Harpacticoida</taxon>
        <taxon>Harpacticidae</taxon>
        <taxon>Tigriopus</taxon>
    </lineage>
</organism>
<dbReference type="PANTHER" id="PTHR46514:SF3">
    <property type="entry name" value="AMPHIPHYSIN"/>
    <property type="match status" value="1"/>
</dbReference>
<reference evidence="11 12" key="1">
    <citation type="journal article" date="2018" name="Nat. Ecol. Evol.">
        <title>Genomic signatures of mitonuclear coevolution across populations of Tigriopus californicus.</title>
        <authorList>
            <person name="Barreto F.S."/>
            <person name="Watson E.T."/>
            <person name="Lima T.G."/>
            <person name="Willett C.S."/>
            <person name="Edmands S."/>
            <person name="Li W."/>
            <person name="Burton R.S."/>
        </authorList>
    </citation>
    <scope>NUCLEOTIDE SEQUENCE [LARGE SCALE GENOMIC DNA]</scope>
    <source>
        <strain evidence="11 12">San Diego</strain>
    </source>
</reference>
<comment type="caution">
    <text evidence="11">The sequence shown here is derived from an EMBL/GenBank/DDBJ whole genome shotgun (WGS) entry which is preliminary data.</text>
</comment>
<dbReference type="SUPFAM" id="SSF103657">
    <property type="entry name" value="BAR/IMD domain-like"/>
    <property type="match status" value="1"/>
</dbReference>
<evidence type="ECO:0000259" key="10">
    <source>
        <dbReference type="PROSITE" id="PS51021"/>
    </source>
</evidence>
<dbReference type="OMA" id="QMYTEMN"/>
<dbReference type="GO" id="GO:0005737">
    <property type="term" value="C:cytoplasm"/>
    <property type="evidence" value="ECO:0007669"/>
    <property type="project" value="UniProtKB-SubCell"/>
</dbReference>
<dbReference type="InterPro" id="IPR003005">
    <property type="entry name" value="Amphiphysin"/>
</dbReference>
<dbReference type="PRINTS" id="PR00452">
    <property type="entry name" value="SH3DOMAIN"/>
</dbReference>
<feature type="domain" description="SH3" evidence="9">
    <location>
        <begin position="367"/>
        <end position="431"/>
    </location>
</feature>
<dbReference type="SMART" id="SM00721">
    <property type="entry name" value="BAR"/>
    <property type="match status" value="1"/>
</dbReference>
<dbReference type="PANTHER" id="PTHR46514">
    <property type="entry name" value="AMPHIPHYSIN"/>
    <property type="match status" value="1"/>
</dbReference>
<dbReference type="CDD" id="cd11790">
    <property type="entry name" value="SH3_Amphiphysin"/>
    <property type="match status" value="1"/>
</dbReference>
<dbReference type="InterPro" id="IPR027267">
    <property type="entry name" value="AH/BAR_dom_sf"/>
</dbReference>
<dbReference type="FunFam" id="1.20.1270.60:FF:000013">
    <property type="entry name" value="Amphiphysin isoform 2"/>
    <property type="match status" value="1"/>
</dbReference>
<evidence type="ECO:0000259" key="9">
    <source>
        <dbReference type="PROSITE" id="PS50002"/>
    </source>
</evidence>
<dbReference type="InterPro" id="IPR001452">
    <property type="entry name" value="SH3_domain"/>
</dbReference>
<dbReference type="SUPFAM" id="SSF50044">
    <property type="entry name" value="SH3-domain"/>
    <property type="match status" value="1"/>
</dbReference>
<evidence type="ECO:0000256" key="1">
    <source>
        <dbReference type="ARBA" id="ARBA00004308"/>
    </source>
</evidence>
<proteinExistence type="predicted"/>
<feature type="region of interest" description="Disordered" evidence="8">
    <location>
        <begin position="270"/>
        <end position="354"/>
    </location>
</feature>
<dbReference type="GO" id="GO:0005543">
    <property type="term" value="F:phospholipid binding"/>
    <property type="evidence" value="ECO:0007669"/>
    <property type="project" value="TreeGrafter"/>
</dbReference>
<keyword evidence="12" id="KW-1185">Reference proteome</keyword>
<dbReference type="STRING" id="6832.A0A553NV64"/>
<dbReference type="PROSITE" id="PS51021">
    <property type="entry name" value="BAR"/>
    <property type="match status" value="1"/>
</dbReference>
<evidence type="ECO:0000256" key="8">
    <source>
        <dbReference type="SAM" id="MobiDB-lite"/>
    </source>
</evidence>
<evidence type="ECO:0000256" key="6">
    <source>
        <dbReference type="ARBA" id="ARBA00023136"/>
    </source>
</evidence>
<evidence type="ECO:0000313" key="12">
    <source>
        <dbReference type="Proteomes" id="UP000318571"/>
    </source>
</evidence>
<sequence length="431" mass="47949">MPEQSANAVQVHGTNSGGSIITDQIMAEARGIAKLVQKQAGRAKEKLLQNLGKADKTTDDIFEEHLQNFNLQQAHANRLHKDISNYIRCIKAMQNANKNLMETLAEVYESQWTGHDLLYVQSQNQEMLWADLAHKLSDQVLIPLNTYQGQFPEMRKKIDKRGRKLIDYDKERHVIQSMQNSAGRNEGKFARAKEQMELAKRTYEILNSELHDELPALYDSRALFLVTNMQTLFAAEEVFHTETSKVFSELEAIIDKLAKEVQRGTLPRKVLPKPLPLASPTSFNSSPTSNSLSSPPKAINGNSSSLSSSSKRVGSSTFHQQEYEKVENASNGGGGGGAAGSSNNNRYSNQDTYDIPVGASTDNLPSGVLYKVKASYKYQAEDGDELNFDVGEVIQVIPYEDPEEQEEGWLTGIKESTGEKGMFPANFTRPI</sequence>
<evidence type="ECO:0000313" key="11">
    <source>
        <dbReference type="EMBL" id="TRY69323.1"/>
    </source>
</evidence>
<keyword evidence="5" id="KW-0175">Coiled coil</keyword>
<dbReference type="FunFam" id="2.30.30.40:FF:000172">
    <property type="entry name" value="Amphiphysin, isoform B"/>
    <property type="match status" value="1"/>
</dbReference>
<name>A0A553NV64_TIGCA</name>
<gene>
    <name evidence="11" type="ORF">TCAL_03233</name>
</gene>
<keyword evidence="4" id="KW-0963">Cytoplasm</keyword>
<dbReference type="PROSITE" id="PS50002">
    <property type="entry name" value="SH3"/>
    <property type="match status" value="1"/>
</dbReference>
<feature type="compositionally biased region" description="Low complexity" evidence="8">
    <location>
        <begin position="279"/>
        <end position="296"/>
    </location>
</feature>
<protein>
    <submittedName>
        <fullName evidence="11">Uncharacterized protein</fullName>
    </submittedName>
</protein>
<dbReference type="Pfam" id="PF03114">
    <property type="entry name" value="BAR"/>
    <property type="match status" value="1"/>
</dbReference>
<dbReference type="Pfam" id="PF14604">
    <property type="entry name" value="SH3_9"/>
    <property type="match status" value="1"/>
</dbReference>
<dbReference type="AlphaFoldDB" id="A0A553NV64"/>
<dbReference type="EMBL" id="VCGU01000010">
    <property type="protein sequence ID" value="TRY69323.1"/>
    <property type="molecule type" value="Genomic_DNA"/>
</dbReference>
<dbReference type="SMART" id="SM00326">
    <property type="entry name" value="SH3"/>
    <property type="match status" value="1"/>
</dbReference>
<dbReference type="Gene3D" id="1.20.1270.60">
    <property type="entry name" value="Arfaptin homology (AH) domain/BAR domain"/>
    <property type="match status" value="1"/>
</dbReference>
<dbReference type="InterPro" id="IPR036028">
    <property type="entry name" value="SH3-like_dom_sf"/>
</dbReference>
<dbReference type="Proteomes" id="UP000318571">
    <property type="component" value="Chromosome 1"/>
</dbReference>
<evidence type="ECO:0000256" key="7">
    <source>
        <dbReference type="PROSITE-ProRule" id="PRU00192"/>
    </source>
</evidence>
<feature type="domain" description="BAR" evidence="10">
    <location>
        <begin position="47"/>
        <end position="263"/>
    </location>
</feature>
<keyword evidence="6" id="KW-0472">Membrane</keyword>
<keyword evidence="3 7" id="KW-0728">SH3 domain</keyword>
<dbReference type="PRINTS" id="PR01251">
    <property type="entry name" value="AMPHIPHYSIN"/>
</dbReference>
<dbReference type="GO" id="GO:0012505">
    <property type="term" value="C:endomembrane system"/>
    <property type="evidence" value="ECO:0007669"/>
    <property type="project" value="UniProtKB-SubCell"/>
</dbReference>
<dbReference type="GO" id="GO:0005886">
    <property type="term" value="C:plasma membrane"/>
    <property type="evidence" value="ECO:0007669"/>
    <property type="project" value="TreeGrafter"/>
</dbReference>
<dbReference type="Gene3D" id="2.30.30.40">
    <property type="entry name" value="SH3 Domains"/>
    <property type="match status" value="1"/>
</dbReference>
<comment type="subcellular location">
    <subcellularLocation>
        <location evidence="2">Cytoplasm</location>
    </subcellularLocation>
    <subcellularLocation>
        <location evidence="1">Endomembrane system</location>
    </subcellularLocation>
</comment>
<accession>A0A553NV64</accession>